<sequence length="62" mass="7539">MRSHGTRRTYREIQGEEAQHERGRRGCREPRTLQRWHESGGDVRERVAGPRGRWLRFIGRRR</sequence>
<comment type="caution">
    <text evidence="2">The sequence shown here is derived from an EMBL/GenBank/DDBJ whole genome shotgun (WGS) entry which is preliminary data.</text>
</comment>
<name>A0A9P3GS47_9APHY</name>
<feature type="compositionally biased region" description="Basic and acidic residues" evidence="1">
    <location>
        <begin position="9"/>
        <end position="41"/>
    </location>
</feature>
<evidence type="ECO:0000313" key="3">
    <source>
        <dbReference type="Proteomes" id="UP000703269"/>
    </source>
</evidence>
<organism evidence="2 3">
    <name type="scientific">Phanerochaete sordida</name>
    <dbReference type="NCBI Taxonomy" id="48140"/>
    <lineage>
        <taxon>Eukaryota</taxon>
        <taxon>Fungi</taxon>
        <taxon>Dikarya</taxon>
        <taxon>Basidiomycota</taxon>
        <taxon>Agaricomycotina</taxon>
        <taxon>Agaricomycetes</taxon>
        <taxon>Polyporales</taxon>
        <taxon>Phanerochaetaceae</taxon>
        <taxon>Phanerochaete</taxon>
    </lineage>
</organism>
<feature type="region of interest" description="Disordered" evidence="1">
    <location>
        <begin position="1"/>
        <end position="41"/>
    </location>
</feature>
<proteinExistence type="predicted"/>
<protein>
    <submittedName>
        <fullName evidence="2">Uncharacterized protein</fullName>
    </submittedName>
</protein>
<accession>A0A9P3GS47</accession>
<keyword evidence="3" id="KW-1185">Reference proteome</keyword>
<evidence type="ECO:0000256" key="1">
    <source>
        <dbReference type="SAM" id="MobiDB-lite"/>
    </source>
</evidence>
<evidence type="ECO:0000313" key="2">
    <source>
        <dbReference type="EMBL" id="GJF00819.1"/>
    </source>
</evidence>
<dbReference type="Proteomes" id="UP000703269">
    <property type="component" value="Unassembled WGS sequence"/>
</dbReference>
<dbReference type="EMBL" id="BPQB01000208">
    <property type="protein sequence ID" value="GJF00819.1"/>
    <property type="molecule type" value="Genomic_DNA"/>
</dbReference>
<gene>
    <name evidence="2" type="ORF">PsYK624_171210</name>
</gene>
<dbReference type="AlphaFoldDB" id="A0A9P3GS47"/>
<reference evidence="2 3" key="1">
    <citation type="submission" date="2021-08" db="EMBL/GenBank/DDBJ databases">
        <title>Draft Genome Sequence of Phanerochaete sordida strain YK-624.</title>
        <authorList>
            <person name="Mori T."/>
            <person name="Dohra H."/>
            <person name="Suzuki T."/>
            <person name="Kawagishi H."/>
            <person name="Hirai H."/>
        </authorList>
    </citation>
    <scope>NUCLEOTIDE SEQUENCE [LARGE SCALE GENOMIC DNA]</scope>
    <source>
        <strain evidence="2 3">YK-624</strain>
    </source>
</reference>